<keyword evidence="1" id="KW-0732">Signal</keyword>
<protein>
    <submittedName>
        <fullName evidence="3">TIGR03756 family integrating conjugative element protein</fullName>
    </submittedName>
</protein>
<feature type="signal peptide" evidence="1">
    <location>
        <begin position="1"/>
        <end position="32"/>
    </location>
</feature>
<feature type="domain" description="WRKY" evidence="2">
    <location>
        <begin position="63"/>
        <end position="100"/>
    </location>
</feature>
<evidence type="ECO:0000313" key="3">
    <source>
        <dbReference type="EMBL" id="NMF95230.1"/>
    </source>
</evidence>
<feature type="chain" id="PRO_5045893102" evidence="1">
    <location>
        <begin position="33"/>
        <end position="342"/>
    </location>
</feature>
<dbReference type="EMBL" id="WTVH01000054">
    <property type="protein sequence ID" value="NMF95230.1"/>
    <property type="molecule type" value="Genomic_DNA"/>
</dbReference>
<evidence type="ECO:0000256" key="1">
    <source>
        <dbReference type="SAM" id="SignalP"/>
    </source>
</evidence>
<dbReference type="Pfam" id="PF06834">
    <property type="entry name" value="TraU"/>
    <property type="match status" value="1"/>
</dbReference>
<dbReference type="PROSITE" id="PS50811">
    <property type="entry name" value="WRKY"/>
    <property type="match status" value="1"/>
</dbReference>
<evidence type="ECO:0000313" key="4">
    <source>
        <dbReference type="Proteomes" id="UP000601990"/>
    </source>
</evidence>
<gene>
    <name evidence="3" type="ORF">GO608_18130</name>
</gene>
<dbReference type="Proteomes" id="UP000601990">
    <property type="component" value="Unassembled WGS sequence"/>
</dbReference>
<proteinExistence type="predicted"/>
<comment type="caution">
    <text evidence="3">The sequence shown here is derived from an EMBL/GenBank/DDBJ whole genome shotgun (WGS) entry which is preliminary data.</text>
</comment>
<dbReference type="NCBIfam" id="TIGR03756">
    <property type="entry name" value="conj_TIGR03756"/>
    <property type="match status" value="1"/>
</dbReference>
<reference evidence="3" key="1">
    <citation type="submission" date="2019-12" db="EMBL/GenBank/DDBJ databases">
        <title>Comparative genomics gives insights into the taxonomy of the Azoarcus-Aromatoleum group and reveals separate origins of nif in the plant-associated Azoarcus and non-plant-associated Aromatoleum sub-groups.</title>
        <authorList>
            <person name="Lafos M."/>
            <person name="Maluk M."/>
            <person name="Batista M."/>
            <person name="Junghare M."/>
            <person name="Carmona M."/>
            <person name="Faoro H."/>
            <person name="Cruz L.M."/>
            <person name="Battistoni F."/>
            <person name="De Souza E."/>
            <person name="Pedrosa F."/>
            <person name="Chen W.-M."/>
            <person name="Poole P.S."/>
            <person name="Dixon R.A."/>
            <person name="James E.K."/>
        </authorList>
    </citation>
    <scope>NUCLEOTIDE SEQUENCE</scope>
    <source>
        <strain evidence="3">U120</strain>
    </source>
</reference>
<dbReference type="InterPro" id="IPR003657">
    <property type="entry name" value="WRKY_dom"/>
</dbReference>
<name>A0ABX1N7L2_9RHOO</name>
<organism evidence="3 4">
    <name type="scientific">Aromatoleum buckelii</name>
    <dbReference type="NCBI Taxonomy" id="200254"/>
    <lineage>
        <taxon>Bacteria</taxon>
        <taxon>Pseudomonadati</taxon>
        <taxon>Pseudomonadota</taxon>
        <taxon>Betaproteobacteria</taxon>
        <taxon>Rhodocyclales</taxon>
        <taxon>Rhodocyclaceae</taxon>
        <taxon>Aromatoleum</taxon>
    </lineage>
</organism>
<dbReference type="RefSeq" id="WP_169200428.1">
    <property type="nucleotide sequence ID" value="NZ_WTVH02000010.1"/>
</dbReference>
<keyword evidence="4" id="KW-1185">Reference proteome</keyword>
<sequence length="342" mass="36915">MRACSITRSAKAPRQRALVAACVAICTPLAGAVESTTTAALLTQAVASYPACSAWHVSGICFWLRCTPAGCSIRTSTRFSHFAPDLVVSTYHDTATHPWPEIGIPIAAASRGLLGALLGVELSDSAGTHSQADRTDKQRRFRDADAIGHPGAGLPDLVTCPSAVIPFVPYYQSKLDAAVWRSYLPAELLLPASWVPGMREVGTPPLNTWGNVYPRTGEVVQQHEVKAAAVLSQRVADFITRPAQPHVYAYVASGGTRRRRGQLVWDPPPARENDPMGGLWQMNVAVPTPCHIFGLNDTASPVSYGDAMTTHSGSYAYTLWRPYACCRVRGQIFLGSIQFGLW</sequence>
<evidence type="ECO:0000259" key="2">
    <source>
        <dbReference type="PROSITE" id="PS50811"/>
    </source>
</evidence>
<dbReference type="InterPro" id="IPR009649">
    <property type="entry name" value="TraU"/>
</dbReference>
<accession>A0ABX1N7L2</accession>
<dbReference type="InterPro" id="IPR026331">
    <property type="entry name" value="PFL_4710"/>
</dbReference>